<feature type="active site" evidence="5 6">
    <location>
        <position position="211"/>
    </location>
</feature>
<dbReference type="Gene3D" id="3.40.309.10">
    <property type="entry name" value="Aldehyde Dehydrogenase, Chain A, domain 2"/>
    <property type="match status" value="1"/>
</dbReference>
<evidence type="ECO:0000256" key="4">
    <source>
        <dbReference type="PIRNR" id="PIRNR036492"/>
    </source>
</evidence>
<dbReference type="InterPro" id="IPR029510">
    <property type="entry name" value="Ald_DH_CS_GLU"/>
</dbReference>
<dbReference type="SUPFAM" id="SSF53720">
    <property type="entry name" value="ALDH-like"/>
    <property type="match status" value="1"/>
</dbReference>
<protein>
    <recommendedName>
        <fullName evidence="4">Aldehyde dehydrogenase</fullName>
    </recommendedName>
</protein>
<evidence type="ECO:0000256" key="2">
    <source>
        <dbReference type="ARBA" id="ARBA00023002"/>
    </source>
</evidence>
<dbReference type="EMBL" id="JADKPV010000001">
    <property type="protein sequence ID" value="MBF4499750.1"/>
    <property type="molecule type" value="Genomic_DNA"/>
</dbReference>
<sequence length="459" mass="51550">MTMNVQTYMTEQRHYFERGLTYPIEFRKRMLEQLKEAIQQREELILEALQKDLGKSAFESYVTEIGFVLASIDYTIKNLDEWLEVETVKTPLYLQKATSSIVRDPYGVVLIIGPFNYPFQLVMEPLIGSIAGGNTTIVKPSEQAPETAKVVEQLLESIYPLQYVRVVQGAVKETDALIHADFDKIFFTGSQKVGKIVMKAAAERLVPVTLELGGKSPVIVDETAKIDIAAERIIWGKFTNVGQTCVAPDYVLVHESKAEALTKALEKVIVRFYGKDPQKSEDYGRIAQPHHWERLVSLLRETKGELFVGGAVDREDLYIAPTIVTNVTQSDALMRDELFGPILPILTYETLEEAVHLISLREKPLAAYMFSEDERAIRYFTTYTQFGGGCINDTLSHVGNIHLPFGGVGPSGMGRYHGYANIETFTHAKSMMRKSTTIAPKIAYPPYKGKLPLVRSVLK</sequence>
<feature type="domain" description="Aldehyde dehydrogenase" evidence="9">
    <location>
        <begin position="20"/>
        <end position="430"/>
    </location>
</feature>
<keyword evidence="2 4" id="KW-0560">Oxidoreductase</keyword>
<keyword evidence="8" id="KW-0175">Coiled coil</keyword>
<dbReference type="InterPro" id="IPR016163">
    <property type="entry name" value="Ald_DH_C"/>
</dbReference>
<evidence type="ECO:0000256" key="7">
    <source>
        <dbReference type="RuleBase" id="RU003345"/>
    </source>
</evidence>
<evidence type="ECO:0000256" key="5">
    <source>
        <dbReference type="PIRSR" id="PIRSR036492-1"/>
    </source>
</evidence>
<organism evidence="10 11">
    <name type="scientific">Savagea serpentis</name>
    <dbReference type="NCBI Taxonomy" id="2785297"/>
    <lineage>
        <taxon>Bacteria</taxon>
        <taxon>Bacillati</taxon>
        <taxon>Bacillota</taxon>
        <taxon>Bacilli</taxon>
        <taxon>Bacillales</taxon>
        <taxon>Caryophanaceae</taxon>
        <taxon>Savagea</taxon>
    </lineage>
</organism>
<dbReference type="InterPro" id="IPR016161">
    <property type="entry name" value="Ald_DH/histidinol_DH"/>
</dbReference>
<dbReference type="Gene3D" id="3.40.605.10">
    <property type="entry name" value="Aldehyde Dehydrogenase, Chain A, domain 1"/>
    <property type="match status" value="1"/>
</dbReference>
<feature type="coiled-coil region" evidence="8">
    <location>
        <begin position="24"/>
        <end position="51"/>
    </location>
</feature>
<evidence type="ECO:0000256" key="3">
    <source>
        <dbReference type="ARBA" id="ARBA00023027"/>
    </source>
</evidence>
<dbReference type="PANTHER" id="PTHR43570">
    <property type="entry name" value="ALDEHYDE DEHYDROGENASE"/>
    <property type="match status" value="1"/>
</dbReference>
<accession>A0A8J7G059</accession>
<proteinExistence type="inferred from homology"/>
<dbReference type="PIRSF" id="PIRSF036492">
    <property type="entry name" value="ALDH"/>
    <property type="match status" value="1"/>
</dbReference>
<dbReference type="PROSITE" id="PS00687">
    <property type="entry name" value="ALDEHYDE_DEHYDR_GLU"/>
    <property type="match status" value="1"/>
</dbReference>
<dbReference type="Pfam" id="PF00171">
    <property type="entry name" value="Aldedh"/>
    <property type="match status" value="1"/>
</dbReference>
<evidence type="ECO:0000313" key="10">
    <source>
        <dbReference type="EMBL" id="MBF4499750.1"/>
    </source>
</evidence>
<dbReference type="CDD" id="cd07136">
    <property type="entry name" value="ALDH_YwdH-P39616"/>
    <property type="match status" value="1"/>
</dbReference>
<evidence type="ECO:0000256" key="1">
    <source>
        <dbReference type="ARBA" id="ARBA00009986"/>
    </source>
</evidence>
<dbReference type="GO" id="GO:0005737">
    <property type="term" value="C:cytoplasm"/>
    <property type="evidence" value="ECO:0007669"/>
    <property type="project" value="TreeGrafter"/>
</dbReference>
<evidence type="ECO:0000256" key="8">
    <source>
        <dbReference type="SAM" id="Coils"/>
    </source>
</evidence>
<dbReference type="InterPro" id="IPR016162">
    <property type="entry name" value="Ald_DH_N"/>
</dbReference>
<evidence type="ECO:0000313" key="11">
    <source>
        <dbReference type="Proteomes" id="UP000622653"/>
    </source>
</evidence>
<comment type="similarity">
    <text evidence="1 4 7">Belongs to the aldehyde dehydrogenase family.</text>
</comment>
<dbReference type="InterPro" id="IPR015590">
    <property type="entry name" value="Aldehyde_DH_dom"/>
</dbReference>
<dbReference type="GO" id="GO:0004029">
    <property type="term" value="F:aldehyde dehydrogenase (NAD+) activity"/>
    <property type="evidence" value="ECO:0007669"/>
    <property type="project" value="TreeGrafter"/>
</dbReference>
<dbReference type="GO" id="GO:0006081">
    <property type="term" value="P:aldehyde metabolic process"/>
    <property type="evidence" value="ECO:0007669"/>
    <property type="project" value="InterPro"/>
</dbReference>
<dbReference type="FunFam" id="3.40.605.10:FF:000004">
    <property type="entry name" value="Aldehyde dehydrogenase"/>
    <property type="match status" value="1"/>
</dbReference>
<keyword evidence="11" id="KW-1185">Reference proteome</keyword>
<name>A0A8J7G059_9BACL</name>
<dbReference type="InterPro" id="IPR012394">
    <property type="entry name" value="Aldehyde_DH_NAD(P)"/>
</dbReference>
<comment type="caution">
    <text evidence="10">The sequence shown here is derived from an EMBL/GenBank/DDBJ whole genome shotgun (WGS) entry which is preliminary data.</text>
</comment>
<feature type="active site" evidence="5">
    <location>
        <position position="245"/>
    </location>
</feature>
<reference evidence="10" key="1">
    <citation type="submission" date="2020-11" db="EMBL/GenBank/DDBJ databases">
        <title>Multidrug resistant novel bacterium Savagea serpentis sp. nov., isolated from the scats of a vine snake (Ahaetulla nasuta).</title>
        <authorList>
            <person name="Venkata Ramana V."/>
            <person name="Vikas Patil S."/>
            <person name="Yogita Lugani V."/>
        </authorList>
    </citation>
    <scope>NUCLEOTIDE SEQUENCE</scope>
    <source>
        <strain evidence="10">SN6</strain>
    </source>
</reference>
<gene>
    <name evidence="10" type="ORF">IRY55_00140</name>
</gene>
<dbReference type="FunFam" id="3.40.309.10:FF:000003">
    <property type="entry name" value="Aldehyde dehydrogenase"/>
    <property type="match status" value="1"/>
</dbReference>
<dbReference type="Proteomes" id="UP000622653">
    <property type="component" value="Unassembled WGS sequence"/>
</dbReference>
<dbReference type="PANTHER" id="PTHR43570:SF16">
    <property type="entry name" value="ALDEHYDE DEHYDROGENASE TYPE III, ISOFORM Q"/>
    <property type="match status" value="1"/>
</dbReference>
<evidence type="ECO:0000256" key="6">
    <source>
        <dbReference type="PROSITE-ProRule" id="PRU10007"/>
    </source>
</evidence>
<dbReference type="AlphaFoldDB" id="A0A8J7G059"/>
<evidence type="ECO:0000259" key="9">
    <source>
        <dbReference type="Pfam" id="PF00171"/>
    </source>
</evidence>
<keyword evidence="3" id="KW-0520">NAD</keyword>